<reference evidence="2 3" key="1">
    <citation type="journal article" date="2012" name="J. Bacteriol.">
        <title>Complete genome sequence of Mycoplasma haemocanis strain Illinois.</title>
        <authorList>
            <person name="do Nascimento N.C."/>
            <person name="Guimaraes A.M."/>
            <person name="Santos A.P."/>
            <person name="Sanmiguel P.J."/>
            <person name="Messick J.B."/>
        </authorList>
    </citation>
    <scope>NUCLEOTIDE SEQUENCE [LARGE SCALE GENOMIC DNA]</scope>
    <source>
        <strain evidence="2 3">Illinois</strain>
    </source>
</reference>
<dbReference type="OrthoDB" id="9828998at2"/>
<dbReference type="EMBL" id="CP003199">
    <property type="protein sequence ID" value="AEW45684.1"/>
    <property type="molecule type" value="Genomic_DNA"/>
</dbReference>
<protein>
    <submittedName>
        <fullName evidence="2">Uncharacterized protein</fullName>
    </submittedName>
</protein>
<evidence type="ECO:0000313" key="3">
    <source>
        <dbReference type="Proteomes" id="UP000009135"/>
    </source>
</evidence>
<evidence type="ECO:0000256" key="1">
    <source>
        <dbReference type="SAM" id="Phobius"/>
    </source>
</evidence>
<dbReference type="Proteomes" id="UP000009135">
    <property type="component" value="Chromosome"/>
</dbReference>
<name>H6N7R2_MYCHN</name>
<sequence length="208" mass="23649">MVPFKAVLVTLGAGVASLGAYGIYRYRDLSDSKTENIGTRLVREKFELLKDLHTEQWKNSLSKYNSKTSANVDENRLKGICKDLIAKNTSSESDYKTARLYCVVPRNVQERLKDLGFHSLKTTGDNEDGDKSKWTKLAESYVTHGKGDNQIESLTLPASGGDSNNWSSLRQNCKTILEKEHWDDKFETYFLKSKMWYTEEAFSGIKPQ</sequence>
<keyword evidence="3" id="KW-1185">Reference proteome</keyword>
<gene>
    <name evidence="2" type="ordered locus">MHC_04140</name>
</gene>
<dbReference type="STRING" id="1111676.MHC_04140"/>
<keyword evidence="1" id="KW-1133">Transmembrane helix</keyword>
<keyword evidence="1" id="KW-0472">Membrane</keyword>
<dbReference type="HOGENOM" id="CLU_098620_3_0_14"/>
<feature type="transmembrane region" description="Helical" evidence="1">
    <location>
        <begin position="6"/>
        <end position="24"/>
    </location>
</feature>
<proteinExistence type="predicted"/>
<accession>H6N7R2</accession>
<organism evidence="2 3">
    <name type="scientific">Mycoplasma haemocanis (strain Illinois)</name>
    <dbReference type="NCBI Taxonomy" id="1111676"/>
    <lineage>
        <taxon>Bacteria</taxon>
        <taxon>Bacillati</taxon>
        <taxon>Mycoplasmatota</taxon>
        <taxon>Mollicutes</taxon>
        <taxon>Mycoplasmataceae</taxon>
        <taxon>Mycoplasma</taxon>
    </lineage>
</organism>
<keyword evidence="1" id="KW-0812">Transmembrane</keyword>
<evidence type="ECO:0000313" key="2">
    <source>
        <dbReference type="EMBL" id="AEW45684.1"/>
    </source>
</evidence>
<dbReference type="AlphaFoldDB" id="H6N7R2"/>
<dbReference type="KEGG" id="mhe:MHC_04140"/>